<accession>A0A0C3CGK7</accession>
<feature type="transmembrane region" description="Helical" evidence="1">
    <location>
        <begin position="150"/>
        <end position="169"/>
    </location>
</feature>
<dbReference type="EMBL" id="KN832976">
    <property type="protein sequence ID" value="KIM88897.1"/>
    <property type="molecule type" value="Genomic_DNA"/>
</dbReference>
<evidence type="ECO:0000313" key="4">
    <source>
        <dbReference type="Proteomes" id="UP000054166"/>
    </source>
</evidence>
<gene>
    <name evidence="3" type="ORF">PILCRDRAFT_3061</name>
</gene>
<dbReference type="AlphaFoldDB" id="A0A0C3CGK7"/>
<sequence>MNPQLLRARLLVLGSFTVCFACQVYGCFAKPTLREMSSKAKKPLPHPTFLIPFFVFQTLVQLYWIRKLFIASSSTPRREYDLTANLPSFMGGIDQPSWNVDRLLDTLEQERARNPNEPDSAQMAYVPFYTLGNIGMIGWVLALLQTRFRLAVPFISLALLIQLYAVVIMDSNTKFRLSRHNWTTHVVSKSLMAVIWGSYMQTDDLSDEYQTLGTVWFWPMAFNLHVIVLPDPIFNFMLAYNNLGIAAGRPEGSDKARLEKYAARLAVWACIVTFATVYSHWQKRRDKVDEECWRLKRQRQ</sequence>
<reference evidence="3 4" key="1">
    <citation type="submission" date="2014-04" db="EMBL/GenBank/DDBJ databases">
        <authorList>
            <consortium name="DOE Joint Genome Institute"/>
            <person name="Kuo A."/>
            <person name="Tarkka M."/>
            <person name="Buscot F."/>
            <person name="Kohler A."/>
            <person name="Nagy L.G."/>
            <person name="Floudas D."/>
            <person name="Copeland A."/>
            <person name="Barry K.W."/>
            <person name="Cichocki N."/>
            <person name="Veneault-Fourrey C."/>
            <person name="LaButti K."/>
            <person name="Lindquist E.A."/>
            <person name="Lipzen A."/>
            <person name="Lundell T."/>
            <person name="Morin E."/>
            <person name="Murat C."/>
            <person name="Sun H."/>
            <person name="Tunlid A."/>
            <person name="Henrissat B."/>
            <person name="Grigoriev I.V."/>
            <person name="Hibbett D.S."/>
            <person name="Martin F."/>
            <person name="Nordberg H.P."/>
            <person name="Cantor M.N."/>
            <person name="Hua S.X."/>
        </authorList>
    </citation>
    <scope>NUCLEOTIDE SEQUENCE [LARGE SCALE GENOMIC DNA]</scope>
    <source>
        <strain evidence="3 4">F 1598</strain>
    </source>
</reference>
<feature type="transmembrane region" description="Helical" evidence="1">
    <location>
        <begin position="220"/>
        <end position="240"/>
    </location>
</feature>
<evidence type="ECO:0000256" key="2">
    <source>
        <dbReference type="SAM" id="SignalP"/>
    </source>
</evidence>
<keyword evidence="1" id="KW-0472">Membrane</keyword>
<dbReference type="InParanoid" id="A0A0C3CGK7"/>
<evidence type="ECO:0000256" key="1">
    <source>
        <dbReference type="SAM" id="Phobius"/>
    </source>
</evidence>
<keyword evidence="4" id="KW-1185">Reference proteome</keyword>
<feature type="chain" id="PRO_5002162705" evidence="2">
    <location>
        <begin position="22"/>
        <end position="300"/>
    </location>
</feature>
<keyword evidence="1" id="KW-1133">Transmembrane helix</keyword>
<evidence type="ECO:0000313" key="3">
    <source>
        <dbReference type="EMBL" id="KIM88897.1"/>
    </source>
</evidence>
<keyword evidence="2" id="KW-0732">Signal</keyword>
<feature type="signal peptide" evidence="2">
    <location>
        <begin position="1"/>
        <end position="21"/>
    </location>
</feature>
<feature type="transmembrane region" description="Helical" evidence="1">
    <location>
        <begin position="181"/>
        <end position="200"/>
    </location>
</feature>
<keyword evidence="1" id="KW-0812">Transmembrane</keyword>
<feature type="transmembrane region" description="Helical" evidence="1">
    <location>
        <begin position="123"/>
        <end position="144"/>
    </location>
</feature>
<proteinExistence type="predicted"/>
<dbReference type="OrthoDB" id="2332199at2759"/>
<reference evidence="4" key="2">
    <citation type="submission" date="2015-01" db="EMBL/GenBank/DDBJ databases">
        <title>Evolutionary Origins and Diversification of the Mycorrhizal Mutualists.</title>
        <authorList>
            <consortium name="DOE Joint Genome Institute"/>
            <consortium name="Mycorrhizal Genomics Consortium"/>
            <person name="Kohler A."/>
            <person name="Kuo A."/>
            <person name="Nagy L.G."/>
            <person name="Floudas D."/>
            <person name="Copeland A."/>
            <person name="Barry K.W."/>
            <person name="Cichocki N."/>
            <person name="Veneault-Fourrey C."/>
            <person name="LaButti K."/>
            <person name="Lindquist E.A."/>
            <person name="Lipzen A."/>
            <person name="Lundell T."/>
            <person name="Morin E."/>
            <person name="Murat C."/>
            <person name="Riley R."/>
            <person name="Ohm R."/>
            <person name="Sun H."/>
            <person name="Tunlid A."/>
            <person name="Henrissat B."/>
            <person name="Grigoriev I.V."/>
            <person name="Hibbett D.S."/>
            <person name="Martin F."/>
        </authorList>
    </citation>
    <scope>NUCLEOTIDE SEQUENCE [LARGE SCALE GENOMIC DNA]</scope>
    <source>
        <strain evidence="4">F 1598</strain>
    </source>
</reference>
<protein>
    <submittedName>
        <fullName evidence="3">Uncharacterized protein</fullName>
    </submittedName>
</protein>
<organism evidence="3 4">
    <name type="scientific">Piloderma croceum (strain F 1598)</name>
    <dbReference type="NCBI Taxonomy" id="765440"/>
    <lineage>
        <taxon>Eukaryota</taxon>
        <taxon>Fungi</taxon>
        <taxon>Dikarya</taxon>
        <taxon>Basidiomycota</taxon>
        <taxon>Agaricomycotina</taxon>
        <taxon>Agaricomycetes</taxon>
        <taxon>Agaricomycetidae</taxon>
        <taxon>Atheliales</taxon>
        <taxon>Atheliaceae</taxon>
        <taxon>Piloderma</taxon>
    </lineage>
</organism>
<feature type="transmembrane region" description="Helical" evidence="1">
    <location>
        <begin position="45"/>
        <end position="65"/>
    </location>
</feature>
<name>A0A0C3CGK7_PILCF</name>
<dbReference type="Proteomes" id="UP000054166">
    <property type="component" value="Unassembled WGS sequence"/>
</dbReference>
<feature type="transmembrane region" description="Helical" evidence="1">
    <location>
        <begin position="261"/>
        <end position="281"/>
    </location>
</feature>
<dbReference type="HOGENOM" id="CLU_078024_0_0_1"/>